<dbReference type="Proteomes" id="UP001253545">
    <property type="component" value="Unassembled WGS sequence"/>
</dbReference>
<gene>
    <name evidence="3" type="ORF">RM552_13900</name>
</gene>
<organism evidence="3 4">
    <name type="scientific">Glaciecola petra</name>
    <dbReference type="NCBI Taxonomy" id="3075602"/>
    <lineage>
        <taxon>Bacteria</taxon>
        <taxon>Pseudomonadati</taxon>
        <taxon>Pseudomonadota</taxon>
        <taxon>Gammaproteobacteria</taxon>
        <taxon>Alteromonadales</taxon>
        <taxon>Alteromonadaceae</taxon>
        <taxon>Glaciecola</taxon>
    </lineage>
</organism>
<protein>
    <recommendedName>
        <fullName evidence="5">PEP-CTERM sorting domain-containing protein</fullName>
    </recommendedName>
</protein>
<keyword evidence="4" id="KW-1185">Reference proteome</keyword>
<keyword evidence="1" id="KW-0812">Transmembrane</keyword>
<comment type="caution">
    <text evidence="3">The sequence shown here is derived from an EMBL/GenBank/DDBJ whole genome shotgun (WGS) entry which is preliminary data.</text>
</comment>
<proteinExistence type="predicted"/>
<feature type="chain" id="PRO_5046825469" description="PEP-CTERM sorting domain-containing protein" evidence="2">
    <location>
        <begin position="23"/>
        <end position="210"/>
    </location>
</feature>
<evidence type="ECO:0008006" key="5">
    <source>
        <dbReference type="Google" id="ProtNLM"/>
    </source>
</evidence>
<evidence type="ECO:0000313" key="4">
    <source>
        <dbReference type="Proteomes" id="UP001253545"/>
    </source>
</evidence>
<evidence type="ECO:0000313" key="3">
    <source>
        <dbReference type="EMBL" id="MDT0595944.1"/>
    </source>
</evidence>
<keyword evidence="1" id="KW-1133">Transmembrane helix</keyword>
<feature type="signal peptide" evidence="2">
    <location>
        <begin position="1"/>
        <end position="22"/>
    </location>
</feature>
<keyword evidence="1" id="KW-0472">Membrane</keyword>
<feature type="transmembrane region" description="Helical" evidence="1">
    <location>
        <begin position="185"/>
        <end position="206"/>
    </location>
</feature>
<accession>A0ABU2ZUE7</accession>
<dbReference type="RefSeq" id="WP_311369461.1">
    <property type="nucleotide sequence ID" value="NZ_JAVRHX010000004.1"/>
</dbReference>
<evidence type="ECO:0000256" key="2">
    <source>
        <dbReference type="SAM" id="SignalP"/>
    </source>
</evidence>
<reference evidence="3 4" key="1">
    <citation type="submission" date="2023-09" db="EMBL/GenBank/DDBJ databases">
        <authorList>
            <person name="Rey-Velasco X."/>
        </authorList>
    </citation>
    <scope>NUCLEOTIDE SEQUENCE [LARGE SCALE GENOMIC DNA]</scope>
    <source>
        <strain evidence="3 4">P117</strain>
    </source>
</reference>
<name>A0ABU2ZUE7_9ALTE</name>
<keyword evidence="2" id="KW-0732">Signal</keyword>
<evidence type="ECO:0000256" key="1">
    <source>
        <dbReference type="SAM" id="Phobius"/>
    </source>
</evidence>
<dbReference type="EMBL" id="JAVRHX010000004">
    <property type="protein sequence ID" value="MDT0595944.1"/>
    <property type="molecule type" value="Genomic_DNA"/>
</dbReference>
<sequence>MSKMFKTIAAFVMFSCIASVNASVITNADIDGGVVVTLPNGWVQENAISLFDGVDANIRNDRSSVFNTRSDRLDPEGDPLSDTNFISIAGSFTTLIDITALGLANDWGYLTQQELSDLRVIFTDVSNNVLFDQEFNGLNVNSFAVQSLASNLNIIGAMNFEFRLVGSENVSVEIREFVIEASTSMLMVPAPAIFVLILAAFGFVFARKQS</sequence>